<comment type="similarity">
    <text evidence="1">Belongs to the SCO1/2 family.</text>
</comment>
<comment type="caution">
    <text evidence="4">The sequence shown here is derived from an EMBL/GenBank/DDBJ whole genome shotgun (WGS) entry which is preliminary data.</text>
</comment>
<proteinExistence type="inferred from homology"/>
<reference evidence="4" key="1">
    <citation type="submission" date="2021-02" db="EMBL/GenBank/DDBJ databases">
        <title>Sulfurospirillum tamanensis sp. nov.</title>
        <authorList>
            <person name="Frolova A."/>
            <person name="Merkel A."/>
            <person name="Slobodkin A."/>
        </authorList>
    </citation>
    <scope>NUCLEOTIDE SEQUENCE</scope>
    <source>
        <strain evidence="4">T05b</strain>
    </source>
</reference>
<keyword evidence="2" id="KW-0186">Copper</keyword>
<organism evidence="4 5">
    <name type="scientific">Sulfurospirillum tamanense</name>
    <dbReference type="NCBI Taxonomy" id="2813362"/>
    <lineage>
        <taxon>Bacteria</taxon>
        <taxon>Pseudomonadati</taxon>
        <taxon>Campylobacterota</taxon>
        <taxon>Epsilonproteobacteria</taxon>
        <taxon>Campylobacterales</taxon>
        <taxon>Sulfurospirillaceae</taxon>
        <taxon>Sulfurospirillum</taxon>
    </lineage>
</organism>
<dbReference type="CDD" id="cd02968">
    <property type="entry name" value="SCO"/>
    <property type="match status" value="1"/>
</dbReference>
<accession>A0ABS2WV86</accession>
<dbReference type="Pfam" id="PF02630">
    <property type="entry name" value="SCO1-SenC"/>
    <property type="match status" value="1"/>
</dbReference>
<protein>
    <submittedName>
        <fullName evidence="4">SCO family protein</fullName>
    </submittedName>
</protein>
<dbReference type="InterPro" id="IPR036249">
    <property type="entry name" value="Thioredoxin-like_sf"/>
</dbReference>
<dbReference type="Proteomes" id="UP000703590">
    <property type="component" value="Unassembled WGS sequence"/>
</dbReference>
<dbReference type="InterPro" id="IPR013766">
    <property type="entry name" value="Thioredoxin_domain"/>
</dbReference>
<dbReference type="PANTHER" id="PTHR12151">
    <property type="entry name" value="ELECTRON TRANSPORT PROTIN SCO1/SENC FAMILY MEMBER"/>
    <property type="match status" value="1"/>
</dbReference>
<dbReference type="InterPro" id="IPR003782">
    <property type="entry name" value="SCO1/SenC"/>
</dbReference>
<evidence type="ECO:0000256" key="2">
    <source>
        <dbReference type="ARBA" id="ARBA00023008"/>
    </source>
</evidence>
<feature type="domain" description="Thioredoxin" evidence="3">
    <location>
        <begin position="27"/>
        <end position="190"/>
    </location>
</feature>
<dbReference type="PANTHER" id="PTHR12151:SF25">
    <property type="entry name" value="LINALOOL DEHYDRATASE_ISOMERASE DOMAIN-CONTAINING PROTEIN"/>
    <property type="match status" value="1"/>
</dbReference>
<dbReference type="SUPFAM" id="SSF52833">
    <property type="entry name" value="Thioredoxin-like"/>
    <property type="match status" value="1"/>
</dbReference>
<reference evidence="4" key="2">
    <citation type="submission" date="2021-02" db="EMBL/GenBank/DDBJ databases">
        <authorList>
            <person name="Merkel A.Y."/>
        </authorList>
    </citation>
    <scope>NUCLEOTIDE SEQUENCE</scope>
    <source>
        <strain evidence="4">T05b</strain>
    </source>
</reference>
<evidence type="ECO:0000313" key="5">
    <source>
        <dbReference type="Proteomes" id="UP000703590"/>
    </source>
</evidence>
<gene>
    <name evidence="4" type="ORF">JWV37_12265</name>
</gene>
<evidence type="ECO:0000313" key="4">
    <source>
        <dbReference type="EMBL" id="MBN2965557.1"/>
    </source>
</evidence>
<dbReference type="Gene3D" id="3.40.30.10">
    <property type="entry name" value="Glutaredoxin"/>
    <property type="match status" value="1"/>
</dbReference>
<evidence type="ECO:0000256" key="1">
    <source>
        <dbReference type="ARBA" id="ARBA00010996"/>
    </source>
</evidence>
<keyword evidence="5" id="KW-1185">Reference proteome</keyword>
<name>A0ABS2WV86_9BACT</name>
<evidence type="ECO:0000259" key="3">
    <source>
        <dbReference type="PROSITE" id="PS51352"/>
    </source>
</evidence>
<dbReference type="RefSeq" id="WP_205460132.1">
    <property type="nucleotide sequence ID" value="NZ_JAFHKK010000046.1"/>
</dbReference>
<dbReference type="PROSITE" id="PS51352">
    <property type="entry name" value="THIOREDOXIN_2"/>
    <property type="match status" value="1"/>
</dbReference>
<dbReference type="EMBL" id="JAFHKK010000046">
    <property type="protein sequence ID" value="MBN2965557.1"/>
    <property type="molecule type" value="Genomic_DNA"/>
</dbReference>
<sequence>MKKGVIFLVGMGLLFGIFWAGATYVQDQREVKPYAFELQSADGPVRLSDFKGKMPIVYFGYMYCPDICPTTLAQAANALQKLPKEEADKFQLLFISVDPERDGLRDLKEYAQYFYPDALGLTGEAPALKEITQNYGTYYAKEYIENSGVDYTVAHTTFLYFLDTQGRLAHTIKHSQSPDEIFRALQKMLIIAKNE</sequence>